<dbReference type="Pfam" id="PF01841">
    <property type="entry name" value="Transglut_core"/>
    <property type="match status" value="1"/>
</dbReference>
<feature type="signal peptide" evidence="1">
    <location>
        <begin position="1"/>
        <end position="22"/>
    </location>
</feature>
<dbReference type="OrthoDB" id="1817605at2"/>
<gene>
    <name evidence="3" type="ORF">ASU35_13120</name>
</gene>
<dbReference type="AlphaFoldDB" id="A0A0V8QDE3"/>
<accession>A0A0V8QDE3</accession>
<evidence type="ECO:0000259" key="2">
    <source>
        <dbReference type="SMART" id="SM00460"/>
    </source>
</evidence>
<dbReference type="PANTHER" id="PTHR33490">
    <property type="entry name" value="BLR5614 PROTEIN-RELATED"/>
    <property type="match status" value="1"/>
</dbReference>
<evidence type="ECO:0000256" key="1">
    <source>
        <dbReference type="SAM" id="SignalP"/>
    </source>
</evidence>
<reference evidence="3 4" key="1">
    <citation type="submission" date="2015-11" db="EMBL/GenBank/DDBJ databases">
        <title>Butyribacter intestini gen. nov., sp. nov., a butyric acid-producing bacterium of the family Lachnospiraceae isolated from the human faeces.</title>
        <authorList>
            <person name="Zou Y."/>
            <person name="Xue W."/>
            <person name="Luo G."/>
            <person name="Lv M."/>
        </authorList>
    </citation>
    <scope>NUCLEOTIDE SEQUENCE [LARGE SCALE GENOMIC DNA]</scope>
    <source>
        <strain evidence="3 4">ACET-33324</strain>
    </source>
</reference>
<protein>
    <recommendedName>
        <fullName evidence="2">Transglutaminase-like domain-containing protein</fullName>
    </recommendedName>
</protein>
<dbReference type="InterPro" id="IPR038765">
    <property type="entry name" value="Papain-like_cys_pep_sf"/>
</dbReference>
<feature type="chain" id="PRO_5039320605" description="Transglutaminase-like domain-containing protein" evidence="1">
    <location>
        <begin position="23"/>
        <end position="291"/>
    </location>
</feature>
<comment type="caution">
    <text evidence="3">The sequence shown here is derived from an EMBL/GenBank/DDBJ whole genome shotgun (WGS) entry which is preliminary data.</text>
</comment>
<keyword evidence="4" id="KW-1185">Reference proteome</keyword>
<dbReference type="STRING" id="290052.ASU35_13120"/>
<feature type="domain" description="Transglutaminase-like" evidence="2">
    <location>
        <begin position="196"/>
        <end position="265"/>
    </location>
</feature>
<evidence type="ECO:0000313" key="3">
    <source>
        <dbReference type="EMBL" id="KSV58419.1"/>
    </source>
</evidence>
<dbReference type="SMART" id="SM00460">
    <property type="entry name" value="TGc"/>
    <property type="match status" value="1"/>
</dbReference>
<dbReference type="Gene3D" id="3.10.620.30">
    <property type="match status" value="1"/>
</dbReference>
<dbReference type="InterPro" id="IPR002931">
    <property type="entry name" value="Transglutaminase-like"/>
</dbReference>
<dbReference type="EMBL" id="LNAM01000174">
    <property type="protein sequence ID" value="KSV58419.1"/>
    <property type="molecule type" value="Genomic_DNA"/>
</dbReference>
<keyword evidence="1" id="KW-0732">Signal</keyword>
<sequence>MKKKRIAVLLLALMLSGLCGNKAVVLGATNRVEATQEKNDKCQIDYANAASGYVTVKYTQETDKKLKAQVTGPDKVTYTYDIKSGRNEVFPLTSGDGTYTVAVYQNVKGSSYSSVLSAKINVKLKNEFMPFLSSNQYVNYTSKTKVVVKAASLTKGIKDPLEKVKAVYNYVVKNYSYDKEKAKTVQSGYLPNLDDIYKKKKGICFDYAAMMAAMLRSQKIPVKLVIGYAGDVYHAWVSVYTEKDGWVDGVIYFNGETWKLMDPTFASTGNSSKEVMDYIGNGKNYKQKYTY</sequence>
<organism evidence="3 4">
    <name type="scientific">Acetivibrio ethanolgignens</name>
    <dbReference type="NCBI Taxonomy" id="290052"/>
    <lineage>
        <taxon>Bacteria</taxon>
        <taxon>Bacillati</taxon>
        <taxon>Bacillota</taxon>
        <taxon>Clostridia</taxon>
        <taxon>Eubacteriales</taxon>
        <taxon>Oscillospiraceae</taxon>
        <taxon>Acetivibrio</taxon>
    </lineage>
</organism>
<evidence type="ECO:0000313" key="4">
    <source>
        <dbReference type="Proteomes" id="UP000054874"/>
    </source>
</evidence>
<dbReference type="SUPFAM" id="SSF54001">
    <property type="entry name" value="Cysteine proteinases"/>
    <property type="match status" value="1"/>
</dbReference>
<dbReference type="Proteomes" id="UP000054874">
    <property type="component" value="Unassembled WGS sequence"/>
</dbReference>
<proteinExistence type="predicted"/>
<name>A0A0V8QDE3_9FIRM</name>
<dbReference type="RefSeq" id="WP_058353348.1">
    <property type="nucleotide sequence ID" value="NZ_CABMMD010000174.1"/>
</dbReference>